<accession>A0A8R1TSA5</accession>
<feature type="compositionally biased region" description="Acidic residues" evidence="1">
    <location>
        <begin position="56"/>
        <end position="66"/>
    </location>
</feature>
<dbReference type="EMBL" id="CMVM020000103">
    <property type="status" value="NOT_ANNOTATED_CDS"/>
    <property type="molecule type" value="Genomic_DNA"/>
</dbReference>
<dbReference type="Proteomes" id="UP000024404">
    <property type="component" value="Unassembled WGS sequence"/>
</dbReference>
<feature type="region of interest" description="Disordered" evidence="1">
    <location>
        <begin position="1"/>
        <end position="25"/>
    </location>
</feature>
<evidence type="ECO:0000256" key="1">
    <source>
        <dbReference type="SAM" id="MobiDB-lite"/>
    </source>
</evidence>
<evidence type="ECO:0000313" key="3">
    <source>
        <dbReference type="Proteomes" id="UP000024404"/>
    </source>
</evidence>
<name>A0A8R1TSA5_ONCVO</name>
<organism evidence="2 3">
    <name type="scientific">Onchocerca volvulus</name>
    <dbReference type="NCBI Taxonomy" id="6282"/>
    <lineage>
        <taxon>Eukaryota</taxon>
        <taxon>Metazoa</taxon>
        <taxon>Ecdysozoa</taxon>
        <taxon>Nematoda</taxon>
        <taxon>Chromadorea</taxon>
        <taxon>Rhabditida</taxon>
        <taxon>Spirurina</taxon>
        <taxon>Spiruromorpha</taxon>
        <taxon>Filarioidea</taxon>
        <taxon>Onchocercidae</taxon>
        <taxon>Onchocerca</taxon>
    </lineage>
</organism>
<keyword evidence="3" id="KW-1185">Reference proteome</keyword>
<dbReference type="AlphaFoldDB" id="A0A8R1TSA5"/>
<dbReference type="EMBL" id="CMVM020000102">
    <property type="status" value="NOT_ANNOTATED_CDS"/>
    <property type="molecule type" value="Genomic_DNA"/>
</dbReference>
<feature type="region of interest" description="Disordered" evidence="1">
    <location>
        <begin position="44"/>
        <end position="66"/>
    </location>
</feature>
<evidence type="ECO:0000313" key="2">
    <source>
        <dbReference type="EnsemblMetazoa" id="OVOC3432.1"/>
    </source>
</evidence>
<reference evidence="3" key="1">
    <citation type="submission" date="2013-10" db="EMBL/GenBank/DDBJ databases">
        <title>Genome sequencing of Onchocerca volvulus.</title>
        <authorList>
            <person name="Cotton J."/>
            <person name="Tsai J."/>
            <person name="Stanley E."/>
            <person name="Tracey A."/>
            <person name="Holroyd N."/>
            <person name="Lustigman S."/>
            <person name="Berriman M."/>
        </authorList>
    </citation>
    <scope>NUCLEOTIDE SEQUENCE</scope>
</reference>
<dbReference type="EMBL" id="CMVM020000104">
    <property type="status" value="NOT_ANNOTATED_CDS"/>
    <property type="molecule type" value="Genomic_DNA"/>
</dbReference>
<proteinExistence type="predicted"/>
<protein>
    <submittedName>
        <fullName evidence="2">Uncharacterized protein</fullName>
    </submittedName>
</protein>
<reference evidence="2" key="2">
    <citation type="submission" date="2022-06" db="UniProtKB">
        <authorList>
            <consortium name="EnsemblMetazoa"/>
        </authorList>
    </citation>
    <scope>IDENTIFICATION</scope>
</reference>
<dbReference type="EnsemblMetazoa" id="OVOC3432.1">
    <property type="protein sequence ID" value="OVOC3432.1"/>
    <property type="gene ID" value="WBGene00240241"/>
</dbReference>
<sequence>MVDSRLESSFEQLKPSESEQQRNEKLVDSRLELSFVQLKPSEYEQQRKEKLVPTADVEDELDDDKI</sequence>